<evidence type="ECO:0000313" key="2">
    <source>
        <dbReference type="Proteomes" id="UP001154312"/>
    </source>
</evidence>
<keyword evidence="2" id="KW-1185">Reference proteome</keyword>
<organism evidence="1 2">
    <name type="scientific">Pelotomaculum isophthalicicum JI</name>
    <dbReference type="NCBI Taxonomy" id="947010"/>
    <lineage>
        <taxon>Bacteria</taxon>
        <taxon>Bacillati</taxon>
        <taxon>Bacillota</taxon>
        <taxon>Clostridia</taxon>
        <taxon>Eubacteriales</taxon>
        <taxon>Desulfotomaculaceae</taxon>
        <taxon>Pelotomaculum</taxon>
    </lineage>
</organism>
<accession>A0A9X4JT90</accession>
<gene>
    <name evidence="1" type="ORF">L7E55_01820</name>
</gene>
<sequence length="94" mass="10794">MWTATAGNIKSKVDEKSLSKKYRTNVGRLIKAFKLGLSDQEIADRTGVKLSTIYLIKQDIELLHRRLRLAKKKQELAEAQTLGKHQIFFNPLIK</sequence>
<reference evidence="1" key="1">
    <citation type="submission" date="2022-02" db="EMBL/GenBank/DDBJ databases">
        <authorList>
            <person name="Leng L."/>
        </authorList>
    </citation>
    <scope>NUCLEOTIDE SEQUENCE</scope>
    <source>
        <strain evidence="1">JI</strain>
    </source>
</reference>
<name>A0A9X4JT90_9FIRM</name>
<dbReference type="Proteomes" id="UP001154312">
    <property type="component" value="Unassembled WGS sequence"/>
</dbReference>
<dbReference type="EMBL" id="JAKOAV010000002">
    <property type="protein sequence ID" value="MDF9407105.1"/>
    <property type="molecule type" value="Genomic_DNA"/>
</dbReference>
<protein>
    <submittedName>
        <fullName evidence="1">Uncharacterized protein</fullName>
    </submittedName>
</protein>
<evidence type="ECO:0000313" key="1">
    <source>
        <dbReference type="EMBL" id="MDF9407105.1"/>
    </source>
</evidence>
<dbReference type="RefSeq" id="WP_277442276.1">
    <property type="nucleotide sequence ID" value="NZ_JAKOAV010000002.1"/>
</dbReference>
<comment type="caution">
    <text evidence="1">The sequence shown here is derived from an EMBL/GenBank/DDBJ whole genome shotgun (WGS) entry which is preliminary data.</text>
</comment>
<proteinExistence type="predicted"/>
<dbReference type="AlphaFoldDB" id="A0A9X4JT90"/>